<reference evidence="2 3" key="1">
    <citation type="journal article" date="2017" name="Nat. Commun.">
        <title>Genome assembly with in vitro proximity ligation data and whole-genome triplication in lettuce.</title>
        <authorList>
            <person name="Reyes-Chin-Wo S."/>
            <person name="Wang Z."/>
            <person name="Yang X."/>
            <person name="Kozik A."/>
            <person name="Arikit S."/>
            <person name="Song C."/>
            <person name="Xia L."/>
            <person name="Froenicke L."/>
            <person name="Lavelle D.O."/>
            <person name="Truco M.J."/>
            <person name="Xia R."/>
            <person name="Zhu S."/>
            <person name="Xu C."/>
            <person name="Xu H."/>
            <person name="Xu X."/>
            <person name="Cox K."/>
            <person name="Korf I."/>
            <person name="Meyers B.C."/>
            <person name="Michelmore R.W."/>
        </authorList>
    </citation>
    <scope>NUCLEOTIDE SEQUENCE [LARGE SCALE GENOMIC DNA]</scope>
    <source>
        <strain evidence="3">cv. Salinas</strain>
        <tissue evidence="2">Seedlings</tissue>
    </source>
</reference>
<comment type="caution">
    <text evidence="2">The sequence shown here is derived from an EMBL/GenBank/DDBJ whole genome shotgun (WGS) entry which is preliminary data.</text>
</comment>
<feature type="compositionally biased region" description="Polar residues" evidence="1">
    <location>
        <begin position="222"/>
        <end position="239"/>
    </location>
</feature>
<organism evidence="2 3">
    <name type="scientific">Lactuca sativa</name>
    <name type="common">Garden lettuce</name>
    <dbReference type="NCBI Taxonomy" id="4236"/>
    <lineage>
        <taxon>Eukaryota</taxon>
        <taxon>Viridiplantae</taxon>
        <taxon>Streptophyta</taxon>
        <taxon>Embryophyta</taxon>
        <taxon>Tracheophyta</taxon>
        <taxon>Spermatophyta</taxon>
        <taxon>Magnoliopsida</taxon>
        <taxon>eudicotyledons</taxon>
        <taxon>Gunneridae</taxon>
        <taxon>Pentapetalae</taxon>
        <taxon>asterids</taxon>
        <taxon>campanulids</taxon>
        <taxon>Asterales</taxon>
        <taxon>Asteraceae</taxon>
        <taxon>Cichorioideae</taxon>
        <taxon>Cichorieae</taxon>
        <taxon>Lactucinae</taxon>
        <taxon>Lactuca</taxon>
    </lineage>
</organism>
<proteinExistence type="predicted"/>
<dbReference type="Proteomes" id="UP000235145">
    <property type="component" value="Unassembled WGS sequence"/>
</dbReference>
<sequence>MNMLKGWKYGYLEIFLNYISTHVYFQREQVSKPSVGASRRLLQFAVRDAVTTSQSTGLTSEPSLKRLRSVVSTPNEDFQSRPKLRSIARVPKAVAVAIKVVTNAAKDVVKVKPSGNVFDRLGRSVEEDLSDTPHHHHFNEYRGIADEDTQITEATVPTYYDARIASNFAYDNEGYDVVDPRGKMGISQISNESVMSDYSAVDVVDGIGSTNANNNKPRRDQNSSNKMVNASSNVNSGKPSHNPKPRAILETENQKLVEETANSIIVSNGNDPNEKAKCLSWNLKSIALKLRWRGYPFRKEKQDLQD</sequence>
<protein>
    <submittedName>
        <fullName evidence="2">Uncharacterized protein</fullName>
    </submittedName>
</protein>
<evidence type="ECO:0000313" key="2">
    <source>
        <dbReference type="EMBL" id="KAJ0193178.1"/>
    </source>
</evidence>
<dbReference type="AlphaFoldDB" id="A0A9R1UUL0"/>
<name>A0A9R1UUL0_LACSA</name>
<evidence type="ECO:0000256" key="1">
    <source>
        <dbReference type="SAM" id="MobiDB-lite"/>
    </source>
</evidence>
<evidence type="ECO:0000313" key="3">
    <source>
        <dbReference type="Proteomes" id="UP000235145"/>
    </source>
</evidence>
<dbReference type="EMBL" id="NBSK02000008">
    <property type="protein sequence ID" value="KAJ0193178.1"/>
    <property type="molecule type" value="Genomic_DNA"/>
</dbReference>
<gene>
    <name evidence="2" type="ORF">LSAT_V11C800395100</name>
</gene>
<accession>A0A9R1UUL0</accession>
<keyword evidence="3" id="KW-1185">Reference proteome</keyword>
<feature type="region of interest" description="Disordered" evidence="1">
    <location>
        <begin position="208"/>
        <end position="245"/>
    </location>
</feature>